<keyword evidence="2" id="KW-1185">Reference proteome</keyword>
<reference evidence="2" key="1">
    <citation type="submission" date="2017-11" db="EMBL/GenBank/DDBJ databases">
        <authorList>
            <person name="Lima N.C."/>
            <person name="Parody-Merino A.M."/>
            <person name="Battley P.F."/>
            <person name="Fidler A.E."/>
            <person name="Prosdocimi F."/>
        </authorList>
    </citation>
    <scope>NUCLEOTIDE SEQUENCE [LARGE SCALE GENOMIC DNA]</scope>
</reference>
<dbReference type="AlphaFoldDB" id="A0A2I0UIX4"/>
<sequence length="123" mass="13678">MNGYAIGDGAENGGVKWDELLLDLILYQAWECQQKMEFGGVGESATYIIWSLGRIHVPPTHMPPLHVPSTRNVLTRGQLFDCGRDLAVPGEIWEDHVLDDATRSEFESGLSLSCGEDPLPRWP</sequence>
<dbReference type="EMBL" id="KZ505732">
    <property type="protein sequence ID" value="PKU46002.1"/>
    <property type="molecule type" value="Genomic_DNA"/>
</dbReference>
<organism evidence="1 2">
    <name type="scientific">Limosa lapponica baueri</name>
    <dbReference type="NCBI Taxonomy" id="1758121"/>
    <lineage>
        <taxon>Eukaryota</taxon>
        <taxon>Metazoa</taxon>
        <taxon>Chordata</taxon>
        <taxon>Craniata</taxon>
        <taxon>Vertebrata</taxon>
        <taxon>Euteleostomi</taxon>
        <taxon>Archelosauria</taxon>
        <taxon>Archosauria</taxon>
        <taxon>Dinosauria</taxon>
        <taxon>Saurischia</taxon>
        <taxon>Theropoda</taxon>
        <taxon>Coelurosauria</taxon>
        <taxon>Aves</taxon>
        <taxon>Neognathae</taxon>
        <taxon>Neoaves</taxon>
        <taxon>Charadriiformes</taxon>
        <taxon>Scolopacidae</taxon>
        <taxon>Limosa</taxon>
    </lineage>
</organism>
<reference evidence="2" key="2">
    <citation type="submission" date="2017-12" db="EMBL/GenBank/DDBJ databases">
        <title>Genome sequence of the Bar-tailed Godwit (Limosa lapponica baueri).</title>
        <authorList>
            <person name="Lima N.C.B."/>
            <person name="Parody-Merino A.M."/>
            <person name="Battley P.F."/>
            <person name="Fidler A.E."/>
            <person name="Prosdocimi F."/>
        </authorList>
    </citation>
    <scope>NUCLEOTIDE SEQUENCE [LARGE SCALE GENOMIC DNA]</scope>
</reference>
<evidence type="ECO:0000313" key="2">
    <source>
        <dbReference type="Proteomes" id="UP000233556"/>
    </source>
</evidence>
<protein>
    <submittedName>
        <fullName evidence="1">Uncharacterized protein</fullName>
    </submittedName>
</protein>
<accession>A0A2I0UIX4</accession>
<evidence type="ECO:0000313" key="1">
    <source>
        <dbReference type="EMBL" id="PKU46002.1"/>
    </source>
</evidence>
<proteinExistence type="predicted"/>
<name>A0A2I0UIX4_LIMLA</name>
<dbReference type="Proteomes" id="UP000233556">
    <property type="component" value="Unassembled WGS sequence"/>
</dbReference>
<gene>
    <name evidence="1" type="ORF">llap_3703</name>
</gene>